<evidence type="ECO:0000259" key="1">
    <source>
        <dbReference type="Pfam" id="PF13480"/>
    </source>
</evidence>
<dbReference type="RefSeq" id="WP_072306470.1">
    <property type="nucleotide sequence ID" value="NZ_FPJA01000008.1"/>
</dbReference>
<keyword evidence="3" id="KW-1185">Reference proteome</keyword>
<dbReference type="InterPro" id="IPR038740">
    <property type="entry name" value="BioF2-like_GNAT_dom"/>
</dbReference>
<dbReference type="EMBL" id="FPJA01000008">
    <property type="protein sequence ID" value="SFW47733.1"/>
    <property type="molecule type" value="Genomic_DNA"/>
</dbReference>
<accession>A0A1K1PJW1</accession>
<name>A0A1K1PJW1_SELRU</name>
<sequence>MIVPYKEEYAPEWDKFVLNNSINGNFLQTRNFYSYHPKGRFQDASLMFYLDDELAAVLPANVVDDGKVLLAHQGSTFGGIVVGRKFANTVGYNWIFKEMTDYFQQQIYEKVELRMHSNLYSPSNKSNELLDYYFQLNNFAVRSEIGFFMAVDNLTENYVSNFEKLKKRKLNKAKKQGLTFRKLDTDIEVHEFFEVLSNNMKKFDTEPVHTEAELCEFKNNRLKDIVSFYGVYHGKEMVAGSMVFNFCDKKVFHTQYLASRQDKLEYCPNEFLYVGLIEAARAEGYKYLSYGTASLNHGMVYNESLGRFKEGFNTDTYVNRCYIWQREKA</sequence>
<organism evidence="2 3">
    <name type="scientific">Selenomonas ruminantium</name>
    <dbReference type="NCBI Taxonomy" id="971"/>
    <lineage>
        <taxon>Bacteria</taxon>
        <taxon>Bacillati</taxon>
        <taxon>Bacillota</taxon>
        <taxon>Negativicutes</taxon>
        <taxon>Selenomonadales</taxon>
        <taxon>Selenomonadaceae</taxon>
        <taxon>Selenomonas</taxon>
    </lineage>
</organism>
<proteinExistence type="predicted"/>
<evidence type="ECO:0000313" key="3">
    <source>
        <dbReference type="Proteomes" id="UP000182958"/>
    </source>
</evidence>
<protein>
    <submittedName>
        <fullName evidence="2">Acetyltransferase (GNAT) domain-containing protein</fullName>
    </submittedName>
</protein>
<feature type="domain" description="BioF2-like acetyltransferase" evidence="1">
    <location>
        <begin position="167"/>
        <end position="294"/>
    </location>
</feature>
<gene>
    <name evidence="2" type="ORF">SAMN02910323_2038</name>
</gene>
<dbReference type="Proteomes" id="UP000182958">
    <property type="component" value="Unassembled WGS sequence"/>
</dbReference>
<reference evidence="3" key="1">
    <citation type="submission" date="2016-11" db="EMBL/GenBank/DDBJ databases">
        <authorList>
            <person name="Varghese N."/>
            <person name="Submissions S."/>
        </authorList>
    </citation>
    <scope>NUCLEOTIDE SEQUENCE [LARGE SCALE GENOMIC DNA]</scope>
    <source>
        <strain evidence="3">C3</strain>
    </source>
</reference>
<dbReference type="AlphaFoldDB" id="A0A1K1PJW1"/>
<dbReference type="InterPro" id="IPR016181">
    <property type="entry name" value="Acyl_CoA_acyltransferase"/>
</dbReference>
<dbReference type="GO" id="GO:0016740">
    <property type="term" value="F:transferase activity"/>
    <property type="evidence" value="ECO:0007669"/>
    <property type="project" value="UniProtKB-KW"/>
</dbReference>
<evidence type="ECO:0000313" key="2">
    <source>
        <dbReference type="EMBL" id="SFW47733.1"/>
    </source>
</evidence>
<keyword evidence="2" id="KW-0808">Transferase</keyword>
<dbReference type="SUPFAM" id="SSF55729">
    <property type="entry name" value="Acyl-CoA N-acyltransferases (Nat)"/>
    <property type="match status" value="1"/>
</dbReference>
<dbReference type="Pfam" id="PF13480">
    <property type="entry name" value="Acetyltransf_6"/>
    <property type="match status" value="1"/>
</dbReference>
<dbReference type="Gene3D" id="3.40.630.30">
    <property type="match status" value="1"/>
</dbReference>